<dbReference type="Proteomes" id="UP001049176">
    <property type="component" value="Chromosome 7"/>
</dbReference>
<dbReference type="AlphaFoldDB" id="A0A9P7RV45"/>
<comment type="caution">
    <text evidence="1">The sequence shown here is derived from an EMBL/GenBank/DDBJ whole genome shotgun (WGS) entry which is preliminary data.</text>
</comment>
<name>A0A9P7RV45_9AGAR</name>
<reference evidence="1" key="1">
    <citation type="journal article" date="2021" name="Genome Biol. Evol.">
        <title>The assembled and annotated genome of the fairy-ring fungus Marasmius oreades.</title>
        <authorList>
            <person name="Hiltunen M."/>
            <person name="Ament-Velasquez S.L."/>
            <person name="Johannesson H."/>
        </authorList>
    </citation>
    <scope>NUCLEOTIDE SEQUENCE</scope>
    <source>
        <strain evidence="1">03SP1</strain>
    </source>
</reference>
<accession>A0A9P7RV45</accession>
<keyword evidence="2" id="KW-1185">Reference proteome</keyword>
<proteinExistence type="predicted"/>
<dbReference type="RefSeq" id="XP_043006493.1">
    <property type="nucleotide sequence ID" value="XM_043156704.1"/>
</dbReference>
<dbReference type="KEGG" id="more:E1B28_011644"/>
<organism evidence="1 2">
    <name type="scientific">Marasmius oreades</name>
    <name type="common">fairy-ring Marasmius</name>
    <dbReference type="NCBI Taxonomy" id="181124"/>
    <lineage>
        <taxon>Eukaryota</taxon>
        <taxon>Fungi</taxon>
        <taxon>Dikarya</taxon>
        <taxon>Basidiomycota</taxon>
        <taxon>Agaricomycotina</taxon>
        <taxon>Agaricomycetes</taxon>
        <taxon>Agaricomycetidae</taxon>
        <taxon>Agaricales</taxon>
        <taxon>Marasmiineae</taxon>
        <taxon>Marasmiaceae</taxon>
        <taxon>Marasmius</taxon>
    </lineage>
</organism>
<dbReference type="GeneID" id="66080719"/>
<dbReference type="EMBL" id="CM032187">
    <property type="protein sequence ID" value="KAG7090023.1"/>
    <property type="molecule type" value="Genomic_DNA"/>
</dbReference>
<protein>
    <submittedName>
        <fullName evidence="1">Uncharacterized protein</fullName>
    </submittedName>
</protein>
<evidence type="ECO:0000313" key="1">
    <source>
        <dbReference type="EMBL" id="KAG7090023.1"/>
    </source>
</evidence>
<sequence length="124" mass="13796">MVAHKPAPALAMERSVKIHAAKEQQILRFDAWPISGQSPARRGTRLKRGVDGNALPPLNATKWRFRKISAFQIQNPRIVKTRPQFKGALVVRVGGTQMSGVDLMADYSLQPTSLRNIELLDPTL</sequence>
<evidence type="ECO:0000313" key="2">
    <source>
        <dbReference type="Proteomes" id="UP001049176"/>
    </source>
</evidence>
<gene>
    <name evidence="1" type="ORF">E1B28_011644</name>
</gene>